<sequence>MGQVGERPSISVTQAGSYANRLRGELLFSCIFAFWNKVPFLFPPWSRRFLHLDILCSVSARRQCRPTSPEQLVFSGILPRGGTPSDGTSRAAACRAPSILLCYPL</sequence>
<protein>
    <submittedName>
        <fullName evidence="1">Uncharacterized protein</fullName>
    </submittedName>
</protein>
<reference evidence="1" key="1">
    <citation type="submission" date="2021-08" db="EMBL/GenBank/DDBJ databases">
        <title>The first chromosome-level gecko genome reveals the dynamic sex chromosomes of Neotropical dwarf geckos (Sphaerodactylidae: Sphaerodactylus).</title>
        <authorList>
            <person name="Pinto B.J."/>
            <person name="Keating S.E."/>
            <person name="Gamble T."/>
        </authorList>
    </citation>
    <scope>NUCLEOTIDE SEQUENCE</scope>
    <source>
        <strain evidence="1">TG3544</strain>
    </source>
</reference>
<gene>
    <name evidence="1" type="ORF">K3G42_006410</name>
</gene>
<organism evidence="1 2">
    <name type="scientific">Sphaerodactylus townsendi</name>
    <dbReference type="NCBI Taxonomy" id="933632"/>
    <lineage>
        <taxon>Eukaryota</taxon>
        <taxon>Metazoa</taxon>
        <taxon>Chordata</taxon>
        <taxon>Craniata</taxon>
        <taxon>Vertebrata</taxon>
        <taxon>Euteleostomi</taxon>
        <taxon>Lepidosauria</taxon>
        <taxon>Squamata</taxon>
        <taxon>Bifurcata</taxon>
        <taxon>Gekkota</taxon>
        <taxon>Sphaerodactylidae</taxon>
        <taxon>Sphaerodactylus</taxon>
    </lineage>
</organism>
<keyword evidence="2" id="KW-1185">Reference proteome</keyword>
<proteinExistence type="predicted"/>
<comment type="caution">
    <text evidence="1">The sequence shown here is derived from an EMBL/GenBank/DDBJ whole genome shotgun (WGS) entry which is preliminary data.</text>
</comment>
<name>A0ACB8G7J1_9SAUR</name>
<evidence type="ECO:0000313" key="2">
    <source>
        <dbReference type="Proteomes" id="UP000827872"/>
    </source>
</evidence>
<evidence type="ECO:0000313" key="1">
    <source>
        <dbReference type="EMBL" id="KAH8015634.1"/>
    </source>
</evidence>
<accession>A0ACB8G7J1</accession>
<dbReference type="Proteomes" id="UP000827872">
    <property type="component" value="Linkage Group LG01"/>
</dbReference>
<dbReference type="EMBL" id="CM037614">
    <property type="protein sequence ID" value="KAH8015634.1"/>
    <property type="molecule type" value="Genomic_DNA"/>
</dbReference>